<keyword evidence="3" id="KW-1185">Reference proteome</keyword>
<evidence type="ECO:0000256" key="1">
    <source>
        <dbReference type="SAM" id="MobiDB-lite"/>
    </source>
</evidence>
<evidence type="ECO:0000313" key="2">
    <source>
        <dbReference type="EMBL" id="MFC0213308.1"/>
    </source>
</evidence>
<reference evidence="2 3" key="1">
    <citation type="submission" date="2024-09" db="EMBL/GenBank/DDBJ databases">
        <authorList>
            <person name="Sun Q."/>
            <person name="Mori K."/>
        </authorList>
    </citation>
    <scope>NUCLEOTIDE SEQUENCE [LARGE SCALE GENOMIC DNA]</scope>
    <source>
        <strain evidence="2 3">CCM 7759</strain>
    </source>
</reference>
<accession>A0ABV6DKX7</accession>
<protein>
    <recommendedName>
        <fullName evidence="4">LtrC-like protein</fullName>
    </recommendedName>
</protein>
<proteinExistence type="predicted"/>
<evidence type="ECO:0000313" key="3">
    <source>
        <dbReference type="Proteomes" id="UP001589776"/>
    </source>
</evidence>
<feature type="region of interest" description="Disordered" evidence="1">
    <location>
        <begin position="1"/>
        <end position="27"/>
    </location>
</feature>
<sequence length="301" mass="35074">MNNLDELFRQDAASRSSTNPSEQPFDKEAWAQKKQELRQWTYETIDAATSSIARSGDEFQRYLDVQSRFDRYSVSNALLILAQRPEATRIADFDTWKEQGVFIRRKETGFYILEPGEEYRRDDGSTGISYNPKRMFDITQTTASQKREQPIYPDDRMRIKALMDRAPVPIVIGDALPPEMHALYQPDTRNIVIRRGLDAGDIFRSLAQELAHAELDRGDGRYSRSDFTFHAYCASYILCKQFGVDTSSFRFHRVPEKLKDMEPQQIRAELTVMKDTAHDMARRMNRMLAQHRQQLRTETAR</sequence>
<dbReference type="RefSeq" id="WP_377470605.1">
    <property type="nucleotide sequence ID" value="NZ_JBHLWN010000049.1"/>
</dbReference>
<feature type="compositionally biased region" description="Polar residues" evidence="1">
    <location>
        <begin position="13"/>
        <end position="22"/>
    </location>
</feature>
<organism evidence="2 3">
    <name type="scientific">Paenibacillus chartarius</name>
    <dbReference type="NCBI Taxonomy" id="747481"/>
    <lineage>
        <taxon>Bacteria</taxon>
        <taxon>Bacillati</taxon>
        <taxon>Bacillota</taxon>
        <taxon>Bacilli</taxon>
        <taxon>Bacillales</taxon>
        <taxon>Paenibacillaceae</taxon>
        <taxon>Paenibacillus</taxon>
    </lineage>
</organism>
<name>A0ABV6DKX7_9BACL</name>
<comment type="caution">
    <text evidence="2">The sequence shown here is derived from an EMBL/GenBank/DDBJ whole genome shotgun (WGS) entry which is preliminary data.</text>
</comment>
<evidence type="ECO:0008006" key="4">
    <source>
        <dbReference type="Google" id="ProtNLM"/>
    </source>
</evidence>
<dbReference type="EMBL" id="JBHLWN010000049">
    <property type="protein sequence ID" value="MFC0213308.1"/>
    <property type="molecule type" value="Genomic_DNA"/>
</dbReference>
<gene>
    <name evidence="2" type="ORF">ACFFK0_12740</name>
</gene>
<dbReference type="Proteomes" id="UP001589776">
    <property type="component" value="Unassembled WGS sequence"/>
</dbReference>